<gene>
    <name evidence="1" type="ORF">QBD33_18745</name>
</gene>
<dbReference type="RefSeq" id="WP_280556439.1">
    <property type="nucleotide sequence ID" value="NZ_CP123488.1"/>
</dbReference>
<dbReference type="Proteomes" id="UP001177527">
    <property type="component" value="Chromosome"/>
</dbReference>
<dbReference type="AlphaFoldDB" id="A0AA95G1G0"/>
<accession>A0AA95G1G0</accession>
<organism evidence="1 2">
    <name type="scientific">Kluyvera intermedia</name>
    <name type="common">Enterobacter intermedius</name>
    <dbReference type="NCBI Taxonomy" id="61648"/>
    <lineage>
        <taxon>Bacteria</taxon>
        <taxon>Pseudomonadati</taxon>
        <taxon>Pseudomonadota</taxon>
        <taxon>Gammaproteobacteria</taxon>
        <taxon>Enterobacterales</taxon>
        <taxon>Enterobacteriaceae</taxon>
        <taxon>Kluyvera</taxon>
    </lineage>
</organism>
<protein>
    <submittedName>
        <fullName evidence="1">Uncharacterized protein</fullName>
    </submittedName>
</protein>
<evidence type="ECO:0000313" key="1">
    <source>
        <dbReference type="EMBL" id="WGL55633.1"/>
    </source>
</evidence>
<name>A0AA95G1G0_KLUIN</name>
<dbReference type="EMBL" id="CP123488">
    <property type="protein sequence ID" value="WGL55633.1"/>
    <property type="molecule type" value="Genomic_DNA"/>
</dbReference>
<proteinExistence type="predicted"/>
<evidence type="ECO:0000313" key="2">
    <source>
        <dbReference type="Proteomes" id="UP001177527"/>
    </source>
</evidence>
<sequence length="99" mass="11127">MINKVRSGAWLLSLLLLLLLFDGSSAAVMGKIAFSGSVVEMGCWNDTQVLEIQCHRQDTVTRHVIVENMTTPIVEPYAAVETQYLDEDKQLTLLRIVYD</sequence>
<reference evidence="1" key="1">
    <citation type="submission" date="2023-04" db="EMBL/GenBank/DDBJ databases">
        <title>APH(3)-Id, a novel chromosomal aminoglycoside phosphotransferase, identified from an environmental isolate of Kluyvera intermedia DW18.</title>
        <authorList>
            <person name="Sha Y."/>
        </authorList>
    </citation>
    <scope>NUCLEOTIDE SEQUENCE</scope>
    <source>
        <strain evidence="1">DW18</strain>
    </source>
</reference>